<feature type="compositionally biased region" description="Basic and acidic residues" evidence="1">
    <location>
        <begin position="1"/>
        <end position="16"/>
    </location>
</feature>
<accession>A0A0L8C6G5</accession>
<dbReference type="EMBL" id="LGAP01000001">
    <property type="protein sequence ID" value="KOF22384.1"/>
    <property type="molecule type" value="Genomic_DNA"/>
</dbReference>
<comment type="caution">
    <text evidence="2">The sequence shown here is derived from an EMBL/GenBank/DDBJ whole genome shotgun (WGS) entry which is preliminary data.</text>
</comment>
<proteinExistence type="predicted"/>
<dbReference type="Proteomes" id="UP000037425">
    <property type="component" value="Unassembled WGS sequence"/>
</dbReference>
<evidence type="ECO:0008006" key="4">
    <source>
        <dbReference type="Google" id="ProtNLM"/>
    </source>
</evidence>
<dbReference type="PATRIC" id="fig|106592.7.peg.492"/>
<sequence length="352" mass="39963">MAIYKTHDDQGRERRSTAARKGPGVRGRPCDHRPPGPEQVLIADLIAFWLAWNAGHIDRMQEAPRRALLKQAERLGSFWRGMAVAGICADTSLRYQSSRNANSVRAELARLRTIVDFGARCGLVHLGDRALDYALPPRPPRRRQWHCCSRAEVARLVRAAYKGDGECAATIPVARLVLSVCYLGVPTWVAERASFEEEEGCPWADLEGGVLYPRPLGALPRRGNMHADPIPIPTRLLMHMRRWRTERPGGSGGRYVVEPRGAGWRKEFRMLSRKVFDEERSREITCQALRNTCTWWLYAGSAPTEIICRFRSLAPDLTRKQFFTGHFPPWWPQEVDRAFARARLRLCGDGGR</sequence>
<dbReference type="AlphaFoldDB" id="A0A0L8C6G5"/>
<gene>
    <name evidence="2" type="ORF">AC244_02290</name>
</gene>
<name>A0A0L8C6G5_ENSAD</name>
<evidence type="ECO:0000256" key="1">
    <source>
        <dbReference type="SAM" id="MobiDB-lite"/>
    </source>
</evidence>
<organism evidence="2 3">
    <name type="scientific">Ensifer adhaerens</name>
    <name type="common">Sinorhizobium morelense</name>
    <dbReference type="NCBI Taxonomy" id="106592"/>
    <lineage>
        <taxon>Bacteria</taxon>
        <taxon>Pseudomonadati</taxon>
        <taxon>Pseudomonadota</taxon>
        <taxon>Alphaproteobacteria</taxon>
        <taxon>Hyphomicrobiales</taxon>
        <taxon>Rhizobiaceae</taxon>
        <taxon>Sinorhizobium/Ensifer group</taxon>
        <taxon>Ensifer</taxon>
    </lineage>
</organism>
<evidence type="ECO:0000313" key="3">
    <source>
        <dbReference type="Proteomes" id="UP000037425"/>
    </source>
</evidence>
<evidence type="ECO:0000313" key="2">
    <source>
        <dbReference type="EMBL" id="KOF22384.1"/>
    </source>
</evidence>
<reference evidence="3" key="1">
    <citation type="submission" date="2015-07" db="EMBL/GenBank/DDBJ databases">
        <title>Whole genome sequence of an Ensifer adhaerens strain isolated from a cave pool in the Wind Cave National Park.</title>
        <authorList>
            <person name="Eng W.W.H."/>
            <person name="Gan H.M."/>
            <person name="Barton H.A."/>
            <person name="Savka M.A."/>
        </authorList>
    </citation>
    <scope>NUCLEOTIDE SEQUENCE [LARGE SCALE GENOMIC DNA]</scope>
    <source>
        <strain evidence="3">SD006</strain>
    </source>
</reference>
<protein>
    <recommendedName>
        <fullName evidence="4">Integrase</fullName>
    </recommendedName>
</protein>
<feature type="region of interest" description="Disordered" evidence="1">
    <location>
        <begin position="1"/>
        <end position="35"/>
    </location>
</feature>